<dbReference type="AlphaFoldDB" id="A0A1Y2FW58"/>
<dbReference type="RefSeq" id="XP_040728272.1">
    <property type="nucleotide sequence ID" value="XM_040872546.1"/>
</dbReference>
<evidence type="ECO:0000313" key="5">
    <source>
        <dbReference type="Proteomes" id="UP000193685"/>
    </source>
</evidence>
<dbReference type="PANTHER" id="PTHR13947:SF37">
    <property type="entry name" value="LD18367P"/>
    <property type="match status" value="1"/>
</dbReference>
<reference evidence="4 5" key="1">
    <citation type="submission" date="2016-07" db="EMBL/GenBank/DDBJ databases">
        <title>Pervasive Adenine N6-methylation of Active Genes in Fungi.</title>
        <authorList>
            <consortium name="DOE Joint Genome Institute"/>
            <person name="Mondo S.J."/>
            <person name="Dannebaum R.O."/>
            <person name="Kuo R.C."/>
            <person name="Labutti K."/>
            <person name="Haridas S."/>
            <person name="Kuo A."/>
            <person name="Salamov A."/>
            <person name="Ahrendt S.R."/>
            <person name="Lipzen A."/>
            <person name="Sullivan W."/>
            <person name="Andreopoulos W.B."/>
            <person name="Clum A."/>
            <person name="Lindquist E."/>
            <person name="Daum C."/>
            <person name="Ramamoorthy G.K."/>
            <person name="Gryganskyi A."/>
            <person name="Culley D."/>
            <person name="Magnuson J.K."/>
            <person name="James T.Y."/>
            <person name="O'Malley M.A."/>
            <person name="Stajich J.E."/>
            <person name="Spatafora J.W."/>
            <person name="Visel A."/>
            <person name="Grigoriev I.V."/>
        </authorList>
    </citation>
    <scope>NUCLEOTIDE SEQUENCE [LARGE SCALE GENOMIC DNA]</scope>
    <source>
        <strain evidence="4 5">12-1054</strain>
    </source>
</reference>
<dbReference type="InterPro" id="IPR016181">
    <property type="entry name" value="Acyl_CoA_acyltransferase"/>
</dbReference>
<dbReference type="EMBL" id="MCFI01000001">
    <property type="protein sequence ID" value="ORY87777.1"/>
    <property type="molecule type" value="Genomic_DNA"/>
</dbReference>
<proteinExistence type="predicted"/>
<keyword evidence="2" id="KW-1133">Transmembrane helix</keyword>
<keyword evidence="2" id="KW-0812">Transmembrane</keyword>
<evidence type="ECO:0000256" key="2">
    <source>
        <dbReference type="SAM" id="Phobius"/>
    </source>
</evidence>
<dbReference type="GO" id="GO:0008080">
    <property type="term" value="F:N-acetyltransferase activity"/>
    <property type="evidence" value="ECO:0007669"/>
    <property type="project" value="InterPro"/>
</dbReference>
<name>A0A1Y2FW58_PROLT</name>
<dbReference type="GeneID" id="63789145"/>
<keyword evidence="5" id="KW-1185">Reference proteome</keyword>
<dbReference type="InterPro" id="IPR000182">
    <property type="entry name" value="GNAT_dom"/>
</dbReference>
<feature type="transmembrane region" description="Helical" evidence="2">
    <location>
        <begin position="83"/>
        <end position="108"/>
    </location>
</feature>
<dbReference type="OrthoDB" id="5343688at2759"/>
<evidence type="ECO:0000313" key="4">
    <source>
        <dbReference type="EMBL" id="ORY87777.1"/>
    </source>
</evidence>
<comment type="caution">
    <text evidence="4">The sequence shown here is derived from an EMBL/GenBank/DDBJ whole genome shotgun (WGS) entry which is preliminary data.</text>
</comment>
<keyword evidence="2" id="KW-0472">Membrane</keyword>
<evidence type="ECO:0000259" key="3">
    <source>
        <dbReference type="PROSITE" id="PS51186"/>
    </source>
</evidence>
<feature type="transmembrane region" description="Helical" evidence="2">
    <location>
        <begin position="52"/>
        <end position="71"/>
    </location>
</feature>
<dbReference type="InterPro" id="IPR050769">
    <property type="entry name" value="NAT_camello-type"/>
</dbReference>
<dbReference type="SUPFAM" id="SSF55729">
    <property type="entry name" value="Acyl-CoA N-acyltransferases (Nat)"/>
    <property type="match status" value="1"/>
</dbReference>
<protein>
    <submittedName>
        <fullName evidence="4">Acyl-CoA N-acyltransferase</fullName>
    </submittedName>
</protein>
<gene>
    <name evidence="4" type="ORF">BCR37DRAFT_9643</name>
</gene>
<feature type="domain" description="N-acetyltransferase" evidence="3">
    <location>
        <begin position="87"/>
        <end position="237"/>
    </location>
</feature>
<sequence>MEGLPREVTDATLVDLSARELQIRACVSSDCKTVKEFILNNLMQQARMTNHYIYRSLPLLSVYFLALAFAIRKYNPWHSSDWGRFVFLVSAFTALFLVSVDYPVFYYYERKTKTTLQHDSFLQNPEQAIKTSGFKCWVATYGDALVAVLVLRSIDSNEAEIPYWFVRSRYRHSGLGGDLMNEALQYARTTKDLDLVKMETSTINARANKTLQRFGFEREKGPNDNKILALFRIHNLKWLLHTSGP</sequence>
<dbReference type="Gene3D" id="3.40.630.30">
    <property type="match status" value="1"/>
</dbReference>
<dbReference type="PANTHER" id="PTHR13947">
    <property type="entry name" value="GNAT FAMILY N-ACETYLTRANSFERASE"/>
    <property type="match status" value="1"/>
</dbReference>
<accession>A0A1Y2FW58</accession>
<dbReference type="PROSITE" id="PS51186">
    <property type="entry name" value="GNAT"/>
    <property type="match status" value="1"/>
</dbReference>
<organism evidence="4 5">
    <name type="scientific">Protomyces lactucae-debilis</name>
    <dbReference type="NCBI Taxonomy" id="2754530"/>
    <lineage>
        <taxon>Eukaryota</taxon>
        <taxon>Fungi</taxon>
        <taxon>Dikarya</taxon>
        <taxon>Ascomycota</taxon>
        <taxon>Taphrinomycotina</taxon>
        <taxon>Taphrinomycetes</taxon>
        <taxon>Taphrinales</taxon>
        <taxon>Protomycetaceae</taxon>
        <taxon>Protomyces</taxon>
    </lineage>
</organism>
<dbReference type="CDD" id="cd04301">
    <property type="entry name" value="NAT_SF"/>
    <property type="match status" value="1"/>
</dbReference>
<keyword evidence="4" id="KW-0012">Acyltransferase</keyword>
<keyword evidence="1 4" id="KW-0808">Transferase</keyword>
<dbReference type="Pfam" id="PF00583">
    <property type="entry name" value="Acetyltransf_1"/>
    <property type="match status" value="1"/>
</dbReference>
<dbReference type="Proteomes" id="UP000193685">
    <property type="component" value="Unassembled WGS sequence"/>
</dbReference>
<evidence type="ECO:0000256" key="1">
    <source>
        <dbReference type="ARBA" id="ARBA00022679"/>
    </source>
</evidence>